<organism evidence="2 3">
    <name type="scientific">Cuniculiplasma divulgatum</name>
    <dbReference type="NCBI Taxonomy" id="1673428"/>
    <lineage>
        <taxon>Archaea</taxon>
        <taxon>Methanobacteriati</taxon>
        <taxon>Thermoplasmatota</taxon>
        <taxon>Thermoplasmata</taxon>
        <taxon>Thermoplasmatales</taxon>
        <taxon>Cuniculiplasmataceae</taxon>
        <taxon>Cuniculiplasma</taxon>
    </lineage>
</organism>
<evidence type="ECO:0000313" key="2">
    <source>
        <dbReference type="EMBL" id="SIM52923.1"/>
    </source>
</evidence>
<dbReference type="Pfam" id="PF00128">
    <property type="entry name" value="Alpha-amylase"/>
    <property type="match status" value="1"/>
</dbReference>
<name>A0A1N5TWN6_9ARCH</name>
<accession>A0A1N5TWN6</accession>
<dbReference type="Proteomes" id="UP000195607">
    <property type="component" value="Chromosome I"/>
</dbReference>
<dbReference type="GO" id="GO:0005992">
    <property type="term" value="P:trehalose biosynthetic process"/>
    <property type="evidence" value="ECO:0007669"/>
    <property type="project" value="TreeGrafter"/>
</dbReference>
<dbReference type="Gene3D" id="1.10.10.470">
    <property type="entry name" value="Maltooligosyl trehalose synthase, domain 4"/>
    <property type="match status" value="1"/>
</dbReference>
<sequence>MNENYPKLAYRFQLNNNFTFYDVISTIPYLANLGVTHIYVSPILKARSGSSHCYDIVDFRYVNEELGGEEGLREMVDRARENNMKILIDIVPNHMAYSLENTYILDFIKTGNPDILRLFDIKQSPLVMDGKLIFPFLSSPLNDLINMGKVAITLEGDIYLDFDGNKIPCSDRSKEWIIRRSGEEFLSVNAIFDNNDDFTKKRIEEIIHDVNGNRDLLNSFIDLQNIIPEWWQSSGKILNYRRFFAVNDMIALRSEDATVIESRHSTIRRLIEDYGISGLRIDHLDGIHDPESYLHFVQSELHPEFIIVEKILSENECLSNKLKTDGTTGYDFLWKVISLFTDYEGLDEIKINYNNDQGKYEQTKADEEHLVYNLKDLFMNEEFAGDILNLSWNIYENLVLRDHYEFSIKQIENAIKIYFKNLKKYRSYSNLNSIGELSEDFTRIGLKTNDPVLVTAGEYLNHKHKMGADAFLQLQEYSGAVMAKSVEDRAFFAYNPFVFLNEVGGSVWNSAVSNKNFIKFLNERKKFTHSMNETSTHDTKYGEDLRASGIVISEFPDLFRKAIEEARNSYITEGLAGRLRNEHLYYIVQMVVASVKSRGLYKSYKDSLNSHIIKAVRESGLKTGWKNINVEYEKSCIELTEKVVEFAELKPSSNIGRLSQMCKEYGQLNSISMLVLKFMLPGFTSNYQGSENHNYHFTDPDNRIPVDYSLLKDQSDLDLKKDYLSIDSLYENGFKLSLFRRLSQIREENLSLINEGDLSLLETQGEGSSSVIIIGIRKKNRRLIIFTGRYFSKIKEGSALNYSNTFLSLNKEWQGKYTDLLSNSSLEIREKVNISDLMKHNSFLIIKADD</sequence>
<dbReference type="InterPro" id="IPR006047">
    <property type="entry name" value="GH13_cat_dom"/>
</dbReference>
<dbReference type="InterPro" id="IPR017853">
    <property type="entry name" value="GH"/>
</dbReference>
<dbReference type="GO" id="GO:0047470">
    <property type="term" value="F:(1,4)-alpha-D-glucan 1-alpha-D-glucosylmutase activity"/>
    <property type="evidence" value="ECO:0007669"/>
    <property type="project" value="TreeGrafter"/>
</dbReference>
<dbReference type="PANTHER" id="PTHR10357:SF216">
    <property type="entry name" value="MALTOOLIGOSYL TREHALOSE SYNTHASE-RELATED"/>
    <property type="match status" value="1"/>
</dbReference>
<dbReference type="SUPFAM" id="SSF51445">
    <property type="entry name" value="(Trans)glycosidases"/>
    <property type="match status" value="1"/>
</dbReference>
<protein>
    <submittedName>
        <fullName evidence="2">Maltooligosyl trehalose synthase</fullName>
    </submittedName>
</protein>
<dbReference type="SMART" id="SM00642">
    <property type="entry name" value="Aamy"/>
    <property type="match status" value="1"/>
</dbReference>
<evidence type="ECO:0000259" key="1">
    <source>
        <dbReference type="SMART" id="SM00642"/>
    </source>
</evidence>
<dbReference type="Gene3D" id="1.10.150.200">
    <property type="entry name" value="Maltooligosyl trehalose synthase, domain 3"/>
    <property type="match status" value="1"/>
</dbReference>
<reference evidence="2 3" key="1">
    <citation type="submission" date="2016-04" db="EMBL/GenBank/DDBJ databases">
        <authorList>
            <person name="Evans L.H."/>
            <person name="Alamgir A."/>
            <person name="Owens N."/>
            <person name="Weber N.D."/>
            <person name="Virtaneva K."/>
            <person name="Barbian K."/>
            <person name="Babar A."/>
            <person name="Rosenke K."/>
        </authorList>
    </citation>
    <scope>NUCLEOTIDE SEQUENCE [LARGE SCALE GENOMIC DNA]</scope>
    <source>
        <strain evidence="3">S5(T) (JCM 30642 \VKM B-2941)</strain>
    </source>
</reference>
<gene>
    <name evidence="2" type="ORF">CSP5_0720</name>
</gene>
<dbReference type="EMBL" id="LT671858">
    <property type="protein sequence ID" value="SIM52923.1"/>
    <property type="molecule type" value="Genomic_DNA"/>
</dbReference>
<dbReference type="AlphaFoldDB" id="A0A1N5TWN6"/>
<dbReference type="Gene3D" id="3.30.1590.10">
    <property type="entry name" value="Maltooligosyl trehalose synthase, domain 2"/>
    <property type="match status" value="1"/>
</dbReference>
<feature type="domain" description="Glycosyl hydrolase family 13 catalytic" evidence="1">
    <location>
        <begin position="6"/>
        <end position="528"/>
    </location>
</feature>
<dbReference type="GO" id="GO:0030980">
    <property type="term" value="P:alpha-glucan catabolic process"/>
    <property type="evidence" value="ECO:0007669"/>
    <property type="project" value="TreeGrafter"/>
</dbReference>
<dbReference type="PANTHER" id="PTHR10357">
    <property type="entry name" value="ALPHA-AMYLASE FAMILY MEMBER"/>
    <property type="match status" value="1"/>
</dbReference>
<evidence type="ECO:0000313" key="3">
    <source>
        <dbReference type="Proteomes" id="UP000195607"/>
    </source>
</evidence>
<dbReference type="Gene3D" id="3.20.20.80">
    <property type="entry name" value="Glycosidases"/>
    <property type="match status" value="1"/>
</dbReference>
<dbReference type="NCBIfam" id="TIGR02401">
    <property type="entry name" value="trehalose_TreY"/>
    <property type="match status" value="1"/>
</dbReference>
<dbReference type="RefSeq" id="WP_148689634.1">
    <property type="nucleotide sequence ID" value="NZ_LT671858.1"/>
</dbReference>
<dbReference type="InterPro" id="IPR012767">
    <property type="entry name" value="Trehalose_TreY"/>
</dbReference>
<proteinExistence type="predicted"/>
<dbReference type="GeneID" id="41587998"/>
<dbReference type="InterPro" id="IPR013797">
    <property type="entry name" value="Maltooligo_trehalose_synth_4"/>
</dbReference>